<name>A0ACC0JUA8_CHOFU</name>
<comment type="caution">
    <text evidence="1">The sequence shown here is derived from an EMBL/GenBank/DDBJ whole genome shotgun (WGS) entry which is preliminary data.</text>
</comment>
<evidence type="ECO:0000313" key="1">
    <source>
        <dbReference type="EMBL" id="KAI8427680.1"/>
    </source>
</evidence>
<sequence>MVDLGTNILDKNRPRYLMGVGVAIDLVVCVALGVDMFDCVFPTRTARFGCALVNKGQLNLKQKQYETDLNPIDVDCTCSTCANYTRAYLHCIVTVETVACHLISVHNIAYQMRLMRKMRKNIEDGTFPQFVKSFVKEVYPDSDYPTWVVNSLSSVGIDIKTLDRLGFTDYTIEAEAVLKDCKAVAAKRRRQSTRLENLGIPEEELLRQQQELFAKVDCEDGPELKPIAIMFPDLLEKDPQTLQGMLTKSMSTTEVTKHLVDLGQKANFTFMKKANRLIPPDKVSFCIYECNGVT</sequence>
<reference evidence="1 2" key="1">
    <citation type="journal article" date="2022" name="Genome Biol. Evol.">
        <title>The Spruce Budworm Genome: Reconstructing the Evolutionary History of Antifreeze Proteins.</title>
        <authorList>
            <person name="Beliveau C."/>
            <person name="Gagne P."/>
            <person name="Picq S."/>
            <person name="Vernygora O."/>
            <person name="Keeling C.I."/>
            <person name="Pinkney K."/>
            <person name="Doucet D."/>
            <person name="Wen F."/>
            <person name="Johnston J.S."/>
            <person name="Maaroufi H."/>
            <person name="Boyle B."/>
            <person name="Laroche J."/>
            <person name="Dewar K."/>
            <person name="Juretic N."/>
            <person name="Blackburn G."/>
            <person name="Nisole A."/>
            <person name="Brunet B."/>
            <person name="Brandao M."/>
            <person name="Lumley L."/>
            <person name="Duan J."/>
            <person name="Quan G."/>
            <person name="Lucarotti C.J."/>
            <person name="Roe A.D."/>
            <person name="Sperling F.A.H."/>
            <person name="Levesque R.C."/>
            <person name="Cusson M."/>
        </authorList>
    </citation>
    <scope>NUCLEOTIDE SEQUENCE [LARGE SCALE GENOMIC DNA]</scope>
    <source>
        <strain evidence="1">Glfc:IPQL:Cfum</strain>
    </source>
</reference>
<organism evidence="1 2">
    <name type="scientific">Choristoneura fumiferana</name>
    <name type="common">Spruce budworm moth</name>
    <name type="synonym">Archips fumiferana</name>
    <dbReference type="NCBI Taxonomy" id="7141"/>
    <lineage>
        <taxon>Eukaryota</taxon>
        <taxon>Metazoa</taxon>
        <taxon>Ecdysozoa</taxon>
        <taxon>Arthropoda</taxon>
        <taxon>Hexapoda</taxon>
        <taxon>Insecta</taxon>
        <taxon>Pterygota</taxon>
        <taxon>Neoptera</taxon>
        <taxon>Endopterygota</taxon>
        <taxon>Lepidoptera</taxon>
        <taxon>Glossata</taxon>
        <taxon>Ditrysia</taxon>
        <taxon>Tortricoidea</taxon>
        <taxon>Tortricidae</taxon>
        <taxon>Tortricinae</taxon>
        <taxon>Choristoneura</taxon>
    </lineage>
</organism>
<protein>
    <submittedName>
        <fullName evidence="1">Uncharacterized protein</fullName>
    </submittedName>
</protein>
<accession>A0ACC0JUA8</accession>
<dbReference type="Proteomes" id="UP001064048">
    <property type="component" value="Chromosome 3"/>
</dbReference>
<proteinExistence type="predicted"/>
<evidence type="ECO:0000313" key="2">
    <source>
        <dbReference type="Proteomes" id="UP001064048"/>
    </source>
</evidence>
<gene>
    <name evidence="1" type="ORF">MSG28_002141</name>
</gene>
<keyword evidence="2" id="KW-1185">Reference proteome</keyword>
<dbReference type="EMBL" id="CM046103">
    <property type="protein sequence ID" value="KAI8427680.1"/>
    <property type="molecule type" value="Genomic_DNA"/>
</dbReference>